<dbReference type="InterPro" id="IPR004176">
    <property type="entry name" value="Clp_R_N"/>
</dbReference>
<name>A0ABP6WP81_9PSEU</name>
<dbReference type="Pfam" id="PF02861">
    <property type="entry name" value="Clp_N"/>
    <property type="match status" value="1"/>
</dbReference>
<keyword evidence="3" id="KW-0645">Protease</keyword>
<dbReference type="EMBL" id="BAAAZN010000008">
    <property type="protein sequence ID" value="GAA3552943.1"/>
    <property type="molecule type" value="Genomic_DNA"/>
</dbReference>
<protein>
    <submittedName>
        <fullName evidence="3">Clp protease N-terminal domain-containing protein</fullName>
    </submittedName>
</protein>
<evidence type="ECO:0000256" key="1">
    <source>
        <dbReference type="PROSITE-ProRule" id="PRU01251"/>
    </source>
</evidence>
<evidence type="ECO:0000313" key="3">
    <source>
        <dbReference type="EMBL" id="GAA3552943.1"/>
    </source>
</evidence>
<gene>
    <name evidence="3" type="ORF">GCM10022222_40740</name>
</gene>
<sequence length="178" mass="18807">MFERFTPAARMAVVEAQEAAQEGGAGEISAQAVFAGLVRVPDGSALRLLRELGVSKEEIFAELDRLSRRGGISDADAEALIELGIDVDQIVERVEQAHGPGALAGAGRRPKRGHLPLTADAKRAFELSLQEAVELGGKHLGQEHLLLALVRQRGPVADFLASRGIDYAAVRRAVAGAG</sequence>
<keyword evidence="4" id="KW-1185">Reference proteome</keyword>
<keyword evidence="3" id="KW-0378">Hydrolase</keyword>
<reference evidence="4" key="1">
    <citation type="journal article" date="2019" name="Int. J. Syst. Evol. Microbiol.">
        <title>The Global Catalogue of Microorganisms (GCM) 10K type strain sequencing project: providing services to taxonomists for standard genome sequencing and annotation.</title>
        <authorList>
            <consortium name="The Broad Institute Genomics Platform"/>
            <consortium name="The Broad Institute Genome Sequencing Center for Infectious Disease"/>
            <person name="Wu L."/>
            <person name="Ma J."/>
        </authorList>
    </citation>
    <scope>NUCLEOTIDE SEQUENCE [LARGE SCALE GENOMIC DNA]</scope>
    <source>
        <strain evidence="4">JCM 16898</strain>
    </source>
</reference>
<dbReference type="GO" id="GO:0006508">
    <property type="term" value="P:proteolysis"/>
    <property type="evidence" value="ECO:0007669"/>
    <property type="project" value="UniProtKB-KW"/>
</dbReference>
<comment type="caution">
    <text evidence="3">The sequence shown here is derived from an EMBL/GenBank/DDBJ whole genome shotgun (WGS) entry which is preliminary data.</text>
</comment>
<proteinExistence type="predicted"/>
<dbReference type="Gene3D" id="1.10.1780.10">
    <property type="entry name" value="Clp, N-terminal domain"/>
    <property type="match status" value="2"/>
</dbReference>
<dbReference type="RefSeq" id="WP_344862053.1">
    <property type="nucleotide sequence ID" value="NZ_BAAAZN010000008.1"/>
</dbReference>
<dbReference type="Proteomes" id="UP001500689">
    <property type="component" value="Unassembled WGS sequence"/>
</dbReference>
<organism evidence="3 4">
    <name type="scientific">Amycolatopsis ultiminotia</name>
    <dbReference type="NCBI Taxonomy" id="543629"/>
    <lineage>
        <taxon>Bacteria</taxon>
        <taxon>Bacillati</taxon>
        <taxon>Actinomycetota</taxon>
        <taxon>Actinomycetes</taxon>
        <taxon>Pseudonocardiales</taxon>
        <taxon>Pseudonocardiaceae</taxon>
        <taxon>Amycolatopsis</taxon>
    </lineage>
</organism>
<dbReference type="SUPFAM" id="SSF81923">
    <property type="entry name" value="Double Clp-N motif"/>
    <property type="match status" value="2"/>
</dbReference>
<evidence type="ECO:0000313" key="4">
    <source>
        <dbReference type="Proteomes" id="UP001500689"/>
    </source>
</evidence>
<dbReference type="InterPro" id="IPR036628">
    <property type="entry name" value="Clp_N_dom_sf"/>
</dbReference>
<feature type="domain" description="Clp R" evidence="2">
    <location>
        <begin position="2"/>
        <end position="178"/>
    </location>
</feature>
<accession>A0ABP6WP81</accession>
<evidence type="ECO:0000259" key="2">
    <source>
        <dbReference type="PROSITE" id="PS51903"/>
    </source>
</evidence>
<dbReference type="PROSITE" id="PS51903">
    <property type="entry name" value="CLP_R"/>
    <property type="match status" value="1"/>
</dbReference>
<keyword evidence="1" id="KW-0677">Repeat</keyword>
<dbReference type="GO" id="GO:0008233">
    <property type="term" value="F:peptidase activity"/>
    <property type="evidence" value="ECO:0007669"/>
    <property type="project" value="UniProtKB-KW"/>
</dbReference>